<feature type="transmembrane region" description="Helical" evidence="5">
    <location>
        <begin position="240"/>
        <end position="260"/>
    </location>
</feature>
<reference evidence="6 7" key="1">
    <citation type="journal article" date="2018" name="Genome Announc.">
        <title>Draft Genome Sequence of Lactococcus sp. Strain NtB2 (JCM 32569), Isolated from the Gut of the Higher Termite Nasutitermes takasagoensis.</title>
        <authorList>
            <person name="Noda S."/>
            <person name="Aihara C."/>
            <person name="Yuki M."/>
            <person name="Ohkuma M."/>
        </authorList>
    </citation>
    <scope>NUCLEOTIDE SEQUENCE [LARGE SCALE GENOMIC DNA]</scope>
    <source>
        <strain evidence="6 7">NtB2</strain>
    </source>
</reference>
<dbReference type="GO" id="GO:0015179">
    <property type="term" value="F:L-amino acid transmembrane transporter activity"/>
    <property type="evidence" value="ECO:0007669"/>
    <property type="project" value="TreeGrafter"/>
</dbReference>
<dbReference type="GO" id="GO:0016020">
    <property type="term" value="C:membrane"/>
    <property type="evidence" value="ECO:0007669"/>
    <property type="project" value="UniProtKB-SubCell"/>
</dbReference>
<feature type="transmembrane region" description="Helical" evidence="5">
    <location>
        <begin position="89"/>
        <end position="117"/>
    </location>
</feature>
<dbReference type="EMBL" id="BFFO01000004">
    <property type="protein sequence ID" value="GBG96743.1"/>
    <property type="molecule type" value="Genomic_DNA"/>
</dbReference>
<dbReference type="PANTHER" id="PTHR11785:SF512">
    <property type="entry name" value="SOBREMESA, ISOFORM B"/>
    <property type="match status" value="1"/>
</dbReference>
<dbReference type="Proteomes" id="UP000245021">
    <property type="component" value="Unassembled WGS sequence"/>
</dbReference>
<evidence type="ECO:0000256" key="4">
    <source>
        <dbReference type="ARBA" id="ARBA00023136"/>
    </source>
</evidence>
<evidence type="ECO:0000313" key="6">
    <source>
        <dbReference type="EMBL" id="GBG96743.1"/>
    </source>
</evidence>
<dbReference type="PANTHER" id="PTHR11785">
    <property type="entry name" value="AMINO ACID TRANSPORTER"/>
    <property type="match status" value="1"/>
</dbReference>
<sequence>MEEKQEFKKTLGFFPVLAMVMGTVIGSGVFFKAGTIAGLTGNAGLHLLVWLLGGILSLAGGLTAAELAAAIPETGGLIRYIERGFGKAWGFVTGWAQMLINYPAQIAALATVFAAQFLNLFGLKDSNGVLTIVVGLIAALSVTLLNFISAKVAGGIQSVTLVIKLIPIVLIIIVGLLVNPHPVSFSLFPVAVGSAVANHPSLAQTIGLGLLATMFAYDGWIYVGNVAGEMKNPKKDLPRAIIFGLIAITLIYVFINAAYIRTLGVDGSNGLLANAGNTSILPGMVANKLFGGGAGTLITIGIMISVYGTINGYTMAGSRATFAFAEDNKIGWLNKLSKNGVPVNAGILQIIIAVLMLLTTLIPASGEFAAAGGAFGLLTNLCIFANWLFYTMVFIAVFVLRKKEPDMVRPYKVPLYPVIPIIATLGGVFILVMTLTGSFLGYQLPAIIGLIVVIVGFPVYSLVNKKNK</sequence>
<feature type="transmembrane region" description="Helical" evidence="5">
    <location>
        <begin position="341"/>
        <end position="362"/>
    </location>
</feature>
<name>A0A2R5HF99_9LACT</name>
<dbReference type="OrthoDB" id="3181223at2"/>
<dbReference type="RefSeq" id="WP_109245714.1">
    <property type="nucleotide sequence ID" value="NZ_BFFO01000004.1"/>
</dbReference>
<evidence type="ECO:0000256" key="2">
    <source>
        <dbReference type="ARBA" id="ARBA00022692"/>
    </source>
</evidence>
<feature type="transmembrane region" description="Helical" evidence="5">
    <location>
        <begin position="442"/>
        <end position="463"/>
    </location>
</feature>
<evidence type="ECO:0000256" key="1">
    <source>
        <dbReference type="ARBA" id="ARBA00004141"/>
    </source>
</evidence>
<dbReference type="InterPro" id="IPR050598">
    <property type="entry name" value="AminoAcid_Transporter"/>
</dbReference>
<feature type="transmembrane region" description="Helical" evidence="5">
    <location>
        <begin position="206"/>
        <end position="228"/>
    </location>
</feature>
<feature type="transmembrane region" description="Helical" evidence="5">
    <location>
        <begin position="12"/>
        <end position="31"/>
    </location>
</feature>
<dbReference type="AlphaFoldDB" id="A0A2R5HF99"/>
<feature type="transmembrane region" description="Helical" evidence="5">
    <location>
        <begin position="289"/>
        <end position="310"/>
    </location>
</feature>
<accession>A0A2R5HF99</accession>
<protein>
    <submittedName>
        <fullName evidence="6">Amino acid permease</fullName>
    </submittedName>
</protein>
<dbReference type="Gene3D" id="1.20.1740.10">
    <property type="entry name" value="Amino acid/polyamine transporter I"/>
    <property type="match status" value="1"/>
</dbReference>
<evidence type="ECO:0000256" key="5">
    <source>
        <dbReference type="SAM" id="Phobius"/>
    </source>
</evidence>
<feature type="transmembrane region" description="Helical" evidence="5">
    <location>
        <begin position="161"/>
        <end position="178"/>
    </location>
</feature>
<dbReference type="Pfam" id="PF13520">
    <property type="entry name" value="AA_permease_2"/>
    <property type="match status" value="1"/>
</dbReference>
<keyword evidence="3 5" id="KW-1133">Transmembrane helix</keyword>
<comment type="caution">
    <text evidence="6">The sequence shown here is derived from an EMBL/GenBank/DDBJ whole genome shotgun (WGS) entry which is preliminary data.</text>
</comment>
<dbReference type="PIRSF" id="PIRSF006060">
    <property type="entry name" value="AA_transporter"/>
    <property type="match status" value="1"/>
</dbReference>
<gene>
    <name evidence="6" type="ORF">NtB2_00867</name>
</gene>
<evidence type="ECO:0000313" key="7">
    <source>
        <dbReference type="Proteomes" id="UP000245021"/>
    </source>
</evidence>
<organism evidence="6 7">
    <name type="scientific">Lactococcus termiticola</name>
    <dbReference type="NCBI Taxonomy" id="2169526"/>
    <lineage>
        <taxon>Bacteria</taxon>
        <taxon>Bacillati</taxon>
        <taxon>Bacillota</taxon>
        <taxon>Bacilli</taxon>
        <taxon>Lactobacillales</taxon>
        <taxon>Streptococcaceae</taxon>
        <taxon>Lactococcus</taxon>
    </lineage>
</organism>
<evidence type="ECO:0000256" key="3">
    <source>
        <dbReference type="ARBA" id="ARBA00022989"/>
    </source>
</evidence>
<keyword evidence="7" id="KW-1185">Reference proteome</keyword>
<feature type="transmembrane region" description="Helical" evidence="5">
    <location>
        <begin position="129"/>
        <end position="149"/>
    </location>
</feature>
<comment type="subcellular location">
    <subcellularLocation>
        <location evidence="1">Membrane</location>
        <topology evidence="1">Multi-pass membrane protein</topology>
    </subcellularLocation>
</comment>
<feature type="transmembrane region" description="Helical" evidence="5">
    <location>
        <begin position="368"/>
        <end position="401"/>
    </location>
</feature>
<keyword evidence="4 5" id="KW-0472">Membrane</keyword>
<dbReference type="InterPro" id="IPR002293">
    <property type="entry name" value="AA/rel_permease1"/>
</dbReference>
<feature type="transmembrane region" description="Helical" evidence="5">
    <location>
        <begin position="43"/>
        <end position="68"/>
    </location>
</feature>
<proteinExistence type="predicted"/>
<keyword evidence="2 5" id="KW-0812">Transmembrane</keyword>
<feature type="transmembrane region" description="Helical" evidence="5">
    <location>
        <begin position="413"/>
        <end position="436"/>
    </location>
</feature>